<dbReference type="InterPro" id="IPR016024">
    <property type="entry name" value="ARM-type_fold"/>
</dbReference>
<dbReference type="Proteomes" id="UP000504634">
    <property type="component" value="Unplaced"/>
</dbReference>
<dbReference type="PANTHER" id="PTHR16216">
    <property type="entry name" value="DYNEIN ASSEMBLY FACTOR 5, AXONEMAL"/>
    <property type="match status" value="1"/>
</dbReference>
<evidence type="ECO:0000313" key="3">
    <source>
        <dbReference type="Proteomes" id="UP000504634"/>
    </source>
</evidence>
<dbReference type="GO" id="GO:0045505">
    <property type="term" value="F:dynein intermediate chain binding"/>
    <property type="evidence" value="ECO:0007669"/>
    <property type="project" value="TreeGrafter"/>
</dbReference>
<dbReference type="GO" id="GO:0036158">
    <property type="term" value="P:outer dynein arm assembly"/>
    <property type="evidence" value="ECO:0007669"/>
    <property type="project" value="TreeGrafter"/>
</dbReference>
<dbReference type="AlphaFoldDB" id="A0A6J2T8R3"/>
<proteinExistence type="predicted"/>
<evidence type="ECO:0000313" key="5">
    <source>
        <dbReference type="RefSeq" id="XP_030371533.1"/>
    </source>
</evidence>
<dbReference type="GO" id="GO:0005737">
    <property type="term" value="C:cytoplasm"/>
    <property type="evidence" value="ECO:0007669"/>
    <property type="project" value="TreeGrafter"/>
</dbReference>
<dbReference type="InterPro" id="IPR057978">
    <property type="entry name" value="TPR_DAAF5"/>
</dbReference>
<keyword evidence="3" id="KW-1185">Reference proteome</keyword>
<dbReference type="Gene3D" id="1.25.10.10">
    <property type="entry name" value="Leucine-rich Repeat Variant"/>
    <property type="match status" value="2"/>
</dbReference>
<dbReference type="Pfam" id="PF24573">
    <property type="entry name" value="HEAT_DAAF5"/>
    <property type="match status" value="1"/>
</dbReference>
<evidence type="ECO:0000259" key="1">
    <source>
        <dbReference type="Pfam" id="PF24573"/>
    </source>
</evidence>
<dbReference type="CTD" id="54919"/>
<dbReference type="GO" id="GO:0003341">
    <property type="term" value="P:cilium movement"/>
    <property type="evidence" value="ECO:0007669"/>
    <property type="project" value="TreeGrafter"/>
</dbReference>
<dbReference type="PANTHER" id="PTHR16216:SF2">
    <property type="entry name" value="DYNEIN AXONEMAL ASSEMBLY FACTOR 5"/>
    <property type="match status" value="1"/>
</dbReference>
<dbReference type="OrthoDB" id="413572at2759"/>
<dbReference type="RefSeq" id="XP_030371532.1">
    <property type="nucleotide sequence ID" value="XM_030515672.1"/>
</dbReference>
<dbReference type="InterPro" id="IPR056497">
    <property type="entry name" value="HEAT_DAAF5"/>
</dbReference>
<evidence type="ECO:0000259" key="2">
    <source>
        <dbReference type="Pfam" id="PF25757"/>
    </source>
</evidence>
<protein>
    <submittedName>
        <fullName evidence="4 5">Dynein assembly factor 5, axonemal</fullName>
    </submittedName>
</protein>
<sequence length="840" mass="94723">MDNLDINKICEDLQASDRRVKTTALQKLREECVNSGAALSADALAAHFDGLYLHLLKCYADRFESVRDEAVRVVSAFLDRLPPTDFHLLNVVATLNDRMGQTETVEGSEEIRLLYIEQLHVLVRQYALMGNVHAFRECYVQVVGVLVKSIRDSYPAVQREACGTLVDLARVADAFELQEFTEPLALALYGMLNHKHAKARISAVEALGRVALHMNASGDGLRRLIMEVSPLLMDSMPLVRRECGQMGVLMLLELMDRYSYFERILPLVLCCLKDDSPDVVAYIRPLWEKCGKLYYDENEAELSQVAAADLPVDNYPAGVQRPTLGCRGLVQRSIRLLKLITRESGDWKDNVRIHSLKLFYQFVLHAEAAMTAKFFEVYPDVAHACVDAEALVRAEAKKVADLMGRLLFYDDWIENGLDGLVRNARESYLTCFFYMFSASLGGNFEQLLRLSKLLRSSDYSHTLKPRFQLYIIKMLETLLDKSAQVTATLEQLLELYEYIYVAGMKVMALSYSLTGSHNEDVNRGQLLIERVVKLENSTVALLHERLFALVLDDIENLDAALEDNAEPVLLLDGLINLCHIRAAYLPALIAKVQIVFANCCDSAQVRIFSSLSIAALLWSDTVSCEREQSTQLLSNFVNEIIEPYLSWQAGASAEAMRSLAMATLCALSQGAGEEMREVLPSLAKLMPSLLEDRNVTTRHYAVKTMCYFQNMGVEDLKPLAYATLQRLDDPSSGIRLMAATAVGKLKPVFKADTNAEKEVKFELEVWEAFIKRAMDLLLLHYESPEKEVRAVAERTLKQLAKAHPDCWEERYQRALAMVQQKDQLGDLYAKLSIQTCEKED</sequence>
<dbReference type="SUPFAM" id="SSF48371">
    <property type="entry name" value="ARM repeat"/>
    <property type="match status" value="1"/>
</dbReference>
<reference evidence="4 5" key="1">
    <citation type="submission" date="2025-04" db="UniProtKB">
        <authorList>
            <consortium name="RefSeq"/>
        </authorList>
    </citation>
    <scope>IDENTIFICATION</scope>
    <source>
        <strain evidence="4 5">11010-0011.00</strain>
        <tissue evidence="4 5">Whole body</tissue>
    </source>
</reference>
<dbReference type="InterPro" id="IPR052623">
    <property type="entry name" value="DAAF5"/>
</dbReference>
<name>A0A6J2T8R3_DROLE</name>
<accession>A0A6J2T8R3</accession>
<organism evidence="3 5">
    <name type="scientific">Drosophila lebanonensis</name>
    <name type="common">Fruit fly</name>
    <name type="synonym">Scaptodrosophila lebanonensis</name>
    <dbReference type="NCBI Taxonomy" id="7225"/>
    <lineage>
        <taxon>Eukaryota</taxon>
        <taxon>Metazoa</taxon>
        <taxon>Ecdysozoa</taxon>
        <taxon>Arthropoda</taxon>
        <taxon>Hexapoda</taxon>
        <taxon>Insecta</taxon>
        <taxon>Pterygota</taxon>
        <taxon>Neoptera</taxon>
        <taxon>Endopterygota</taxon>
        <taxon>Diptera</taxon>
        <taxon>Brachycera</taxon>
        <taxon>Muscomorpha</taxon>
        <taxon>Ephydroidea</taxon>
        <taxon>Drosophilidae</taxon>
        <taxon>Scaptodrosophila</taxon>
    </lineage>
</organism>
<gene>
    <name evidence="4 5" type="primary">LOC115621854</name>
</gene>
<dbReference type="Pfam" id="PF25757">
    <property type="entry name" value="TPR_DNAAF5"/>
    <property type="match status" value="1"/>
</dbReference>
<dbReference type="InterPro" id="IPR011989">
    <property type="entry name" value="ARM-like"/>
</dbReference>
<dbReference type="RefSeq" id="XP_030371533.1">
    <property type="nucleotide sequence ID" value="XM_030515673.1"/>
</dbReference>
<dbReference type="GeneID" id="115621854"/>
<feature type="domain" description="Dynein axonemal assembly factor 5 TPR repeats" evidence="2">
    <location>
        <begin position="13"/>
        <end position="302"/>
    </location>
</feature>
<evidence type="ECO:0000313" key="4">
    <source>
        <dbReference type="RefSeq" id="XP_030371532.1"/>
    </source>
</evidence>
<feature type="domain" description="Dynein axonemal assembly factor 5 HEAT-repeat" evidence="1">
    <location>
        <begin position="314"/>
        <end position="493"/>
    </location>
</feature>
<dbReference type="GO" id="GO:0036159">
    <property type="term" value="P:inner dynein arm assembly"/>
    <property type="evidence" value="ECO:0007669"/>
    <property type="project" value="TreeGrafter"/>
</dbReference>